<proteinExistence type="predicted"/>
<dbReference type="RefSeq" id="WP_248269072.1">
    <property type="nucleotide sequence ID" value="NZ_CP096034.1"/>
</dbReference>
<reference evidence="2 3" key="1">
    <citation type="submission" date="2022-04" db="EMBL/GenBank/DDBJ databases">
        <title>Mechanism of arsenic methylation and mitigation arsenic toxicity by Bacillus sp. LH14 from an Arsenic-Contaminated Paddy Soil.</title>
        <authorList>
            <person name="Wang D."/>
        </authorList>
    </citation>
    <scope>NUCLEOTIDE SEQUENCE [LARGE SCALE GENOMIC DNA]</scope>
    <source>
        <strain evidence="2 3">LH14</strain>
    </source>
</reference>
<dbReference type="EMBL" id="CP096034">
    <property type="protein sequence ID" value="UPM56157.1"/>
    <property type="molecule type" value="Genomic_DNA"/>
</dbReference>
<accession>A0ABY4JQP7</accession>
<name>A0ABY4JQP7_9BACI</name>
<evidence type="ECO:0000256" key="1">
    <source>
        <dbReference type="SAM" id="Phobius"/>
    </source>
</evidence>
<feature type="transmembrane region" description="Helical" evidence="1">
    <location>
        <begin position="14"/>
        <end position="34"/>
    </location>
</feature>
<feature type="transmembrane region" description="Helical" evidence="1">
    <location>
        <begin position="86"/>
        <end position="103"/>
    </location>
</feature>
<keyword evidence="1" id="KW-1133">Transmembrane helix</keyword>
<keyword evidence="1" id="KW-0472">Membrane</keyword>
<evidence type="ECO:0000313" key="2">
    <source>
        <dbReference type="EMBL" id="UPM56157.1"/>
    </source>
</evidence>
<keyword evidence="1" id="KW-0812">Transmembrane</keyword>
<sequence length="207" mass="23288">MYENWLNTLSSNDLFLTFLSILIGAIGGYANILLANEGYIRSYRFKDSDGRERYSLGSKREIILGAMAGCISYLIAVLTTNDQTPVSIIIYAFICGVSGGAYLEKLVDKNVNNKIIDFSSTLEEMEKEKNENKKTSAPAYNKGNMHQTDTGVVDGIELNNEDDSTNDATNGEVDFHYNFLMRRLKCARSTKEAEKYFNELVQLINNR</sequence>
<keyword evidence="3" id="KW-1185">Reference proteome</keyword>
<evidence type="ECO:0000313" key="3">
    <source>
        <dbReference type="Proteomes" id="UP000830639"/>
    </source>
</evidence>
<feature type="transmembrane region" description="Helical" evidence="1">
    <location>
        <begin position="62"/>
        <end position="80"/>
    </location>
</feature>
<dbReference type="Proteomes" id="UP000830639">
    <property type="component" value="Chromosome"/>
</dbReference>
<gene>
    <name evidence="2" type="ORF">MY490_10125</name>
</gene>
<protein>
    <submittedName>
        <fullName evidence="2">Uncharacterized protein</fullName>
    </submittedName>
</protein>
<organism evidence="2 3">
    <name type="scientific">Gottfriedia acidiceleris</name>
    <dbReference type="NCBI Taxonomy" id="371036"/>
    <lineage>
        <taxon>Bacteria</taxon>
        <taxon>Bacillati</taxon>
        <taxon>Bacillota</taxon>
        <taxon>Bacilli</taxon>
        <taxon>Bacillales</taxon>
        <taxon>Bacillaceae</taxon>
        <taxon>Gottfriedia</taxon>
    </lineage>
</organism>